<dbReference type="SMART" id="SM00369">
    <property type="entry name" value="LRR_TYP"/>
    <property type="match status" value="5"/>
</dbReference>
<comment type="similarity">
    <text evidence="2">Belongs to the RLP family.</text>
</comment>
<feature type="transmembrane region" description="Helical" evidence="11">
    <location>
        <begin position="430"/>
        <end position="452"/>
    </location>
</feature>
<evidence type="ECO:0000256" key="11">
    <source>
        <dbReference type="SAM" id="Phobius"/>
    </source>
</evidence>
<evidence type="ECO:0000256" key="2">
    <source>
        <dbReference type="ARBA" id="ARBA00009592"/>
    </source>
</evidence>
<gene>
    <name evidence="12" type="ORF">FNV43_RR12949</name>
</gene>
<dbReference type="AlphaFoldDB" id="A0A8K0H048"/>
<sequence>MKLASINFSGMLPPSLGSLTQLKHLDLSANEFTGHIHSTICNLTTITMLDLSSNELEGPIPSSLSQLANLENLLIDGNNLSGIVKLDKFLLLKSLSYLFLSDNSFTVITETSSNTTIPRLKSLGLNACKLTHFPEFLQNQSKLSLLGLAHNFIDGLVPKWIYNTSRDSLMFLYLGNNSLTGNNFRGNIPRTWTNKCNLTVIDLNENPFQGQLPSSLAKCTMLKVVNMRNNQIKDTFLVWLGNLPESKVLLGAIRDPQIKTKSSMLQIVDLSHNNFSGHLPSGYFQHWNSMAAINNISELEYLEKLLRGTRVDRQSKGAQFAKPFKQRTLGQIPSSLSNLSNLEALDLSHNKLSGEIPPQLTELNFLGSFSVAHNYLTGSIPHGKQFDTFPSSSFDGNVGLWDPLPKKCESSQDSPPEEKKDLGSPFGFDWKIIVMGYGSGLVIGIVAGHIVIECRYDLFIKIFRIRL</sequence>
<dbReference type="PROSITE" id="PS51450">
    <property type="entry name" value="LRR"/>
    <property type="match status" value="1"/>
</dbReference>
<evidence type="ECO:0000256" key="5">
    <source>
        <dbReference type="ARBA" id="ARBA00022692"/>
    </source>
</evidence>
<keyword evidence="5 11" id="KW-0812">Transmembrane</keyword>
<dbReference type="SUPFAM" id="SSF52058">
    <property type="entry name" value="L domain-like"/>
    <property type="match status" value="1"/>
</dbReference>
<keyword evidence="7 11" id="KW-1133">Transmembrane helix</keyword>
<dbReference type="Pfam" id="PF00560">
    <property type="entry name" value="LRR_1"/>
    <property type="match status" value="3"/>
</dbReference>
<evidence type="ECO:0000313" key="12">
    <source>
        <dbReference type="EMBL" id="KAF3443267.1"/>
    </source>
</evidence>
<evidence type="ECO:0000313" key="13">
    <source>
        <dbReference type="Proteomes" id="UP000796880"/>
    </source>
</evidence>
<accession>A0A8K0H048</accession>
<dbReference type="InterPro" id="IPR032675">
    <property type="entry name" value="LRR_dom_sf"/>
</dbReference>
<dbReference type="FunFam" id="3.80.10.10:FF:000383">
    <property type="entry name" value="Leucine-rich repeat receptor protein kinase EMS1"/>
    <property type="match status" value="1"/>
</dbReference>
<keyword evidence="8 11" id="KW-0472">Membrane</keyword>
<evidence type="ECO:0000256" key="3">
    <source>
        <dbReference type="ARBA" id="ARBA00022475"/>
    </source>
</evidence>
<protein>
    <submittedName>
        <fullName evidence="12">Uncharacterized protein</fullName>
    </submittedName>
</protein>
<organism evidence="12 13">
    <name type="scientific">Rhamnella rubrinervis</name>
    <dbReference type="NCBI Taxonomy" id="2594499"/>
    <lineage>
        <taxon>Eukaryota</taxon>
        <taxon>Viridiplantae</taxon>
        <taxon>Streptophyta</taxon>
        <taxon>Embryophyta</taxon>
        <taxon>Tracheophyta</taxon>
        <taxon>Spermatophyta</taxon>
        <taxon>Magnoliopsida</taxon>
        <taxon>eudicotyledons</taxon>
        <taxon>Gunneridae</taxon>
        <taxon>Pentapetalae</taxon>
        <taxon>rosids</taxon>
        <taxon>fabids</taxon>
        <taxon>Rosales</taxon>
        <taxon>Rhamnaceae</taxon>
        <taxon>rhamnoid group</taxon>
        <taxon>Rhamneae</taxon>
        <taxon>Rhamnella</taxon>
    </lineage>
</organism>
<dbReference type="PANTHER" id="PTHR27004:SF447">
    <property type="entry name" value="RECEPTOR LIKE PROTEIN 30-LIKE"/>
    <property type="match status" value="1"/>
</dbReference>
<dbReference type="Proteomes" id="UP000796880">
    <property type="component" value="Unassembled WGS sequence"/>
</dbReference>
<evidence type="ECO:0000256" key="9">
    <source>
        <dbReference type="ARBA" id="ARBA00023170"/>
    </source>
</evidence>
<dbReference type="OrthoDB" id="1394818at2759"/>
<comment type="caution">
    <text evidence="12">The sequence shown here is derived from an EMBL/GenBank/DDBJ whole genome shotgun (WGS) entry which is preliminary data.</text>
</comment>
<dbReference type="PRINTS" id="PR00019">
    <property type="entry name" value="LEURICHRPT"/>
</dbReference>
<evidence type="ECO:0000256" key="8">
    <source>
        <dbReference type="ARBA" id="ARBA00023136"/>
    </source>
</evidence>
<name>A0A8K0H048_9ROSA</name>
<evidence type="ECO:0000256" key="1">
    <source>
        <dbReference type="ARBA" id="ARBA00004251"/>
    </source>
</evidence>
<keyword evidence="3" id="KW-1003">Cell membrane</keyword>
<dbReference type="PANTHER" id="PTHR27004">
    <property type="entry name" value="RECEPTOR-LIKE PROTEIN 12 ISOFORM X1"/>
    <property type="match status" value="1"/>
</dbReference>
<evidence type="ECO:0000256" key="7">
    <source>
        <dbReference type="ARBA" id="ARBA00022989"/>
    </source>
</evidence>
<dbReference type="Gene3D" id="3.80.10.10">
    <property type="entry name" value="Ribonuclease Inhibitor"/>
    <property type="match status" value="2"/>
</dbReference>
<dbReference type="SMART" id="SM00365">
    <property type="entry name" value="LRR_SD22"/>
    <property type="match status" value="3"/>
</dbReference>
<dbReference type="Pfam" id="PF13855">
    <property type="entry name" value="LRR_8"/>
    <property type="match status" value="1"/>
</dbReference>
<reference evidence="12" key="1">
    <citation type="submission" date="2020-03" db="EMBL/GenBank/DDBJ databases">
        <title>A high-quality chromosome-level genome assembly of a woody plant with both climbing and erect habits, Rhamnella rubrinervis.</title>
        <authorList>
            <person name="Lu Z."/>
            <person name="Yang Y."/>
            <person name="Zhu X."/>
            <person name="Sun Y."/>
        </authorList>
    </citation>
    <scope>NUCLEOTIDE SEQUENCE</scope>
    <source>
        <strain evidence="12">BYM</strain>
        <tissue evidence="12">Leaf</tissue>
    </source>
</reference>
<evidence type="ECO:0000256" key="6">
    <source>
        <dbReference type="ARBA" id="ARBA00022737"/>
    </source>
</evidence>
<keyword evidence="6" id="KW-0677">Repeat</keyword>
<proteinExistence type="inferred from homology"/>
<dbReference type="EMBL" id="VOIH02000006">
    <property type="protein sequence ID" value="KAF3443267.1"/>
    <property type="molecule type" value="Genomic_DNA"/>
</dbReference>
<keyword evidence="4" id="KW-0433">Leucine-rich repeat</keyword>
<keyword evidence="13" id="KW-1185">Reference proteome</keyword>
<dbReference type="GO" id="GO:0005886">
    <property type="term" value="C:plasma membrane"/>
    <property type="evidence" value="ECO:0007669"/>
    <property type="project" value="UniProtKB-SubCell"/>
</dbReference>
<dbReference type="InterPro" id="IPR003591">
    <property type="entry name" value="Leu-rich_rpt_typical-subtyp"/>
</dbReference>
<dbReference type="InterPro" id="IPR001611">
    <property type="entry name" value="Leu-rich_rpt"/>
</dbReference>
<evidence type="ECO:0000256" key="4">
    <source>
        <dbReference type="ARBA" id="ARBA00022614"/>
    </source>
</evidence>
<evidence type="ECO:0000256" key="10">
    <source>
        <dbReference type="ARBA" id="ARBA00023180"/>
    </source>
</evidence>
<keyword evidence="9" id="KW-0675">Receptor</keyword>
<comment type="subcellular location">
    <subcellularLocation>
        <location evidence="1">Cell membrane</location>
        <topology evidence="1">Single-pass type I membrane protein</topology>
    </subcellularLocation>
</comment>
<keyword evidence="10" id="KW-0325">Glycoprotein</keyword>